<name>A0A818LE71_9BILA</name>
<dbReference type="Proteomes" id="UP000663873">
    <property type="component" value="Unassembled WGS sequence"/>
</dbReference>
<accession>A0A818LE71</accession>
<gene>
    <name evidence="1" type="ORF">GRG538_LOCUS21505</name>
    <name evidence="2" type="ORF">UJA718_LOCUS23442</name>
</gene>
<feature type="non-terminal residue" evidence="1">
    <location>
        <position position="1"/>
    </location>
</feature>
<evidence type="ECO:0000313" key="3">
    <source>
        <dbReference type="Proteomes" id="UP000663872"/>
    </source>
</evidence>
<sequence>VMVNILEIIGNDMVNNEFLLNYMLLNRIGYNEQDHVLQYDDSYDYAVNLNDYYIPPLLSD</sequence>
<protein>
    <submittedName>
        <fullName evidence="1">Uncharacterized protein</fullName>
    </submittedName>
</protein>
<dbReference type="AlphaFoldDB" id="A0A818LE71"/>
<organism evidence="1 3">
    <name type="scientific">Rotaria socialis</name>
    <dbReference type="NCBI Taxonomy" id="392032"/>
    <lineage>
        <taxon>Eukaryota</taxon>
        <taxon>Metazoa</taxon>
        <taxon>Spiralia</taxon>
        <taxon>Gnathifera</taxon>
        <taxon>Rotifera</taxon>
        <taxon>Eurotatoria</taxon>
        <taxon>Bdelloidea</taxon>
        <taxon>Philodinida</taxon>
        <taxon>Philodinidae</taxon>
        <taxon>Rotaria</taxon>
    </lineage>
</organism>
<reference evidence="1" key="1">
    <citation type="submission" date="2021-02" db="EMBL/GenBank/DDBJ databases">
        <authorList>
            <person name="Nowell W R."/>
        </authorList>
    </citation>
    <scope>NUCLEOTIDE SEQUENCE</scope>
</reference>
<keyword evidence="4" id="KW-1185">Reference proteome</keyword>
<evidence type="ECO:0000313" key="1">
    <source>
        <dbReference type="EMBL" id="CAF3576695.1"/>
    </source>
</evidence>
<evidence type="ECO:0000313" key="4">
    <source>
        <dbReference type="Proteomes" id="UP000663873"/>
    </source>
</evidence>
<dbReference type="Proteomes" id="UP000663872">
    <property type="component" value="Unassembled WGS sequence"/>
</dbReference>
<dbReference type="EMBL" id="CAJOBP010005094">
    <property type="protein sequence ID" value="CAF4460092.1"/>
    <property type="molecule type" value="Genomic_DNA"/>
</dbReference>
<dbReference type="EMBL" id="CAJNYT010003559">
    <property type="protein sequence ID" value="CAF3576695.1"/>
    <property type="molecule type" value="Genomic_DNA"/>
</dbReference>
<evidence type="ECO:0000313" key="2">
    <source>
        <dbReference type="EMBL" id="CAF4460092.1"/>
    </source>
</evidence>
<comment type="caution">
    <text evidence="1">The sequence shown here is derived from an EMBL/GenBank/DDBJ whole genome shotgun (WGS) entry which is preliminary data.</text>
</comment>
<proteinExistence type="predicted"/>